<evidence type="ECO:0000256" key="5">
    <source>
        <dbReference type="SAM" id="Phobius"/>
    </source>
</evidence>
<evidence type="ECO:0000313" key="6">
    <source>
        <dbReference type="EMBL" id="OFI07428.1"/>
    </source>
</evidence>
<dbReference type="InterPro" id="IPR006129">
    <property type="entry name" value="AdhesinB"/>
</dbReference>
<keyword evidence="5" id="KW-0472">Membrane</keyword>
<dbReference type="AlphaFoldDB" id="A0A1E8F1E2"/>
<dbReference type="OrthoDB" id="1929331at2"/>
<dbReference type="RefSeq" id="WP_070109233.1">
    <property type="nucleotide sequence ID" value="NZ_LZFO01000003.1"/>
</dbReference>
<comment type="subcellular location">
    <subcellularLocation>
        <location evidence="1">Cell envelope</location>
    </subcellularLocation>
</comment>
<evidence type="ECO:0000256" key="4">
    <source>
        <dbReference type="ARBA" id="ARBA00022729"/>
    </source>
</evidence>
<dbReference type="GO" id="GO:0030313">
    <property type="term" value="C:cell envelope"/>
    <property type="evidence" value="ECO:0007669"/>
    <property type="project" value="UniProtKB-SubCell"/>
</dbReference>
<keyword evidence="2" id="KW-0813">Transport</keyword>
<dbReference type="PRINTS" id="PR00691">
    <property type="entry name" value="ADHESINB"/>
</dbReference>
<dbReference type="GO" id="GO:0030001">
    <property type="term" value="P:metal ion transport"/>
    <property type="evidence" value="ECO:0007669"/>
    <property type="project" value="InterPro"/>
</dbReference>
<protein>
    <submittedName>
        <fullName evidence="6">Manganese ABC transporter substrate-binding lipoprotein</fullName>
    </submittedName>
</protein>
<dbReference type="Gene3D" id="3.40.50.1980">
    <property type="entry name" value="Nitrogenase molybdenum iron protein domain"/>
    <property type="match status" value="1"/>
</dbReference>
<dbReference type="PANTHER" id="PTHR42953:SF1">
    <property type="entry name" value="METAL-BINDING PROTEIN HI_0362-RELATED"/>
    <property type="match status" value="1"/>
</dbReference>
<evidence type="ECO:0000256" key="3">
    <source>
        <dbReference type="ARBA" id="ARBA00022723"/>
    </source>
</evidence>
<dbReference type="STRING" id="1121290.CLAOCE_02570"/>
<sequence length="304" mass="36336">MKKVLGIVVIFIFIFIITIFSIRISYINKNHKINNTKVENKNSVNLNIVATDKLLYYMIKDIVGSKHNVEYMFGNRQDEINFKFSEDSLDNISKQNLFIYFGANFEPWINNFIDNLKKNKVGVINTSRGSKIISYSSTIKSGEYVLKNNPYYWMDLDNCKIILLNIKNAVQDKDPRNREYYEKNFNDIIKTIEKYDSSLKKLSDLSKDCCFIISSEDYDYFFQYSNINLIKINNKENIKYVEENFDKYRNFIFVYTNKDELKENDEIIKKYNMQPLNLIVYREEFKYEDILNYNVKNIENIIQN</sequence>
<keyword evidence="3" id="KW-0479">Metal-binding</keyword>
<dbReference type="InterPro" id="IPR050492">
    <property type="entry name" value="Bact_metal-bind_prot9"/>
</dbReference>
<keyword evidence="5" id="KW-0812">Transmembrane</keyword>
<keyword evidence="6" id="KW-0449">Lipoprotein</keyword>
<dbReference type="SUPFAM" id="SSF53807">
    <property type="entry name" value="Helical backbone' metal receptor"/>
    <property type="match status" value="1"/>
</dbReference>
<keyword evidence="4" id="KW-0732">Signal</keyword>
<dbReference type="EMBL" id="LZFO01000003">
    <property type="protein sequence ID" value="OFI07428.1"/>
    <property type="molecule type" value="Genomic_DNA"/>
</dbReference>
<organism evidence="6 7">
    <name type="scientific">Clostridium acetireducens DSM 10703</name>
    <dbReference type="NCBI Taxonomy" id="1121290"/>
    <lineage>
        <taxon>Bacteria</taxon>
        <taxon>Bacillati</taxon>
        <taxon>Bacillota</taxon>
        <taxon>Clostridia</taxon>
        <taxon>Eubacteriales</taxon>
        <taxon>Clostridiaceae</taxon>
        <taxon>Clostridium</taxon>
    </lineage>
</organism>
<evidence type="ECO:0000256" key="2">
    <source>
        <dbReference type="ARBA" id="ARBA00022448"/>
    </source>
</evidence>
<dbReference type="InterPro" id="IPR006127">
    <property type="entry name" value="ZnuA-like"/>
</dbReference>
<proteinExistence type="predicted"/>
<comment type="caution">
    <text evidence="6">The sequence shown here is derived from an EMBL/GenBank/DDBJ whole genome shotgun (WGS) entry which is preliminary data.</text>
</comment>
<keyword evidence="5" id="KW-1133">Transmembrane helix</keyword>
<dbReference type="GO" id="GO:0007155">
    <property type="term" value="P:cell adhesion"/>
    <property type="evidence" value="ECO:0007669"/>
    <property type="project" value="InterPro"/>
</dbReference>
<dbReference type="PANTHER" id="PTHR42953">
    <property type="entry name" value="HIGH-AFFINITY ZINC UPTAKE SYSTEM PROTEIN ZNUA-RELATED"/>
    <property type="match status" value="1"/>
</dbReference>
<evidence type="ECO:0000313" key="7">
    <source>
        <dbReference type="Proteomes" id="UP000175744"/>
    </source>
</evidence>
<accession>A0A1E8F1E2</accession>
<dbReference type="Proteomes" id="UP000175744">
    <property type="component" value="Unassembled WGS sequence"/>
</dbReference>
<keyword evidence="7" id="KW-1185">Reference proteome</keyword>
<dbReference type="GO" id="GO:0046872">
    <property type="term" value="F:metal ion binding"/>
    <property type="evidence" value="ECO:0007669"/>
    <property type="project" value="UniProtKB-KW"/>
</dbReference>
<name>A0A1E8F1E2_9CLOT</name>
<reference evidence="6 7" key="1">
    <citation type="submission" date="2016-06" db="EMBL/GenBank/DDBJ databases">
        <title>Genome sequence of Clostridium acetireducens DSM 10703.</title>
        <authorList>
            <person name="Poehlein A."/>
            <person name="Fluechter S."/>
            <person name="Duerre P."/>
            <person name="Daniel R."/>
        </authorList>
    </citation>
    <scope>NUCLEOTIDE SEQUENCE [LARGE SCALE GENOMIC DNA]</scope>
    <source>
        <strain evidence="6 7">DSM 10703</strain>
    </source>
</reference>
<evidence type="ECO:0000256" key="1">
    <source>
        <dbReference type="ARBA" id="ARBA00004196"/>
    </source>
</evidence>
<feature type="transmembrane region" description="Helical" evidence="5">
    <location>
        <begin position="6"/>
        <end position="26"/>
    </location>
</feature>
<gene>
    <name evidence="6" type="primary">psaA</name>
    <name evidence="6" type="ORF">CLOACE_02570</name>
</gene>
<dbReference type="Pfam" id="PF01297">
    <property type="entry name" value="ZnuA"/>
    <property type="match status" value="1"/>
</dbReference>